<organism evidence="2 3">
    <name type="scientific">Evansella tamaricis</name>
    <dbReference type="NCBI Taxonomy" id="2069301"/>
    <lineage>
        <taxon>Bacteria</taxon>
        <taxon>Bacillati</taxon>
        <taxon>Bacillota</taxon>
        <taxon>Bacilli</taxon>
        <taxon>Bacillales</taxon>
        <taxon>Bacillaceae</taxon>
        <taxon>Evansella</taxon>
    </lineage>
</organism>
<dbReference type="PIRSF" id="PIRSF001235">
    <property type="entry name" value="Amidase_carbamoylase"/>
    <property type="match status" value="1"/>
</dbReference>
<gene>
    <name evidence="2" type="ORF">KS419_19440</name>
</gene>
<sequence>MTNTIQINQDRLWTTLMELGNIGLNSDPSNGVSRLSLSKEDLEGREYLIRLMKKDGLEVRVDEIGNIIGKYQGMDRKAPSVLTGSHIDTVFQGGKFDGALGVLGALEAVRTIKESGITLSHSIEIISFTDEEGTRFGTGYIGSRGFIGELDEKDLQLTDESGLTYKEALRNGNLNPENYKKAAIKPDQIKAFVEMHIEQGRVLEDNNLGVGIVTSIQGPVWLEVELDGTTDHAGATPMNIRRDASLGMAELMLEVEKIAKQYQGVGTVGKVKVEPGGVNVVPGKAIFSIDLRHGDKEQRNAMVARIYHTVQEVKVRRGLKGEIRVKKEVDPAACSEEIVQVLDEVCKERNIPTMKLACGAGHDSLILSKITKMGMIFVRSKNGISHHPREWTSKEDCVRGTEVLLHTLLRLAR</sequence>
<dbReference type="InterPro" id="IPR002933">
    <property type="entry name" value="Peptidase_M20"/>
</dbReference>
<dbReference type="PANTHER" id="PTHR32494:SF5">
    <property type="entry name" value="ALLANTOATE AMIDOHYDROLASE"/>
    <property type="match status" value="1"/>
</dbReference>
<dbReference type="PANTHER" id="PTHR32494">
    <property type="entry name" value="ALLANTOATE DEIMINASE-RELATED"/>
    <property type="match status" value="1"/>
</dbReference>
<dbReference type="InterPro" id="IPR010158">
    <property type="entry name" value="Amidase_Cbmase"/>
</dbReference>
<evidence type="ECO:0000313" key="3">
    <source>
        <dbReference type="Proteomes" id="UP000784880"/>
    </source>
</evidence>
<name>A0ABS6JJP9_9BACI</name>
<dbReference type="EMBL" id="JAHQCS010000154">
    <property type="protein sequence ID" value="MBU9713909.1"/>
    <property type="molecule type" value="Genomic_DNA"/>
</dbReference>
<dbReference type="RefSeq" id="WP_217068119.1">
    <property type="nucleotide sequence ID" value="NZ_JAHQCS010000154.1"/>
</dbReference>
<reference evidence="2 3" key="1">
    <citation type="submission" date="2021-06" db="EMBL/GenBank/DDBJ databases">
        <title>Bacillus sp. RD4P76, an endophyte from a halophyte.</title>
        <authorList>
            <person name="Sun J.-Q."/>
        </authorList>
    </citation>
    <scope>NUCLEOTIDE SEQUENCE [LARGE SCALE GENOMIC DNA]</scope>
    <source>
        <strain evidence="2 3">CGMCC 1.15917</strain>
    </source>
</reference>
<protein>
    <submittedName>
        <fullName evidence="2">Zn-dependent hydrolase</fullName>
    </submittedName>
</protein>
<keyword evidence="3" id="KW-1185">Reference proteome</keyword>
<dbReference type="Pfam" id="PF01546">
    <property type="entry name" value="Peptidase_M20"/>
    <property type="match status" value="1"/>
</dbReference>
<comment type="caution">
    <text evidence="2">The sequence shown here is derived from an EMBL/GenBank/DDBJ whole genome shotgun (WGS) entry which is preliminary data.</text>
</comment>
<dbReference type="NCBIfam" id="NF006771">
    <property type="entry name" value="PRK09290.1-5"/>
    <property type="match status" value="1"/>
</dbReference>
<proteinExistence type="predicted"/>
<dbReference type="Proteomes" id="UP000784880">
    <property type="component" value="Unassembled WGS sequence"/>
</dbReference>
<evidence type="ECO:0000256" key="1">
    <source>
        <dbReference type="ARBA" id="ARBA00022801"/>
    </source>
</evidence>
<evidence type="ECO:0000313" key="2">
    <source>
        <dbReference type="EMBL" id="MBU9713909.1"/>
    </source>
</evidence>
<dbReference type="GO" id="GO:0016787">
    <property type="term" value="F:hydrolase activity"/>
    <property type="evidence" value="ECO:0007669"/>
    <property type="project" value="UniProtKB-KW"/>
</dbReference>
<keyword evidence="1 2" id="KW-0378">Hydrolase</keyword>
<accession>A0ABS6JJP9</accession>
<dbReference type="CDD" id="cd03884">
    <property type="entry name" value="M20_bAS"/>
    <property type="match status" value="1"/>
</dbReference>
<dbReference type="NCBIfam" id="TIGR01879">
    <property type="entry name" value="hydantase"/>
    <property type="match status" value="1"/>
</dbReference>